<dbReference type="PROSITE" id="PS51186">
    <property type="entry name" value="GNAT"/>
    <property type="match status" value="1"/>
</dbReference>
<reference evidence="2 3" key="1">
    <citation type="submission" date="2018-04" db="EMBL/GenBank/DDBJ databases">
        <title>Genomic Encyclopedia of Type Strains, Phase III (KMG-III): the genomes of soil and plant-associated and newly described type strains.</title>
        <authorList>
            <person name="Whitman W."/>
        </authorList>
    </citation>
    <scope>NUCLEOTIDE SEQUENCE [LARGE SCALE GENOMIC DNA]</scope>
    <source>
        <strain evidence="2 3">NW12</strain>
    </source>
</reference>
<dbReference type="EMBL" id="PZZN01000003">
    <property type="protein sequence ID" value="PTM44690.1"/>
    <property type="molecule type" value="Genomic_DNA"/>
</dbReference>
<dbReference type="InterPro" id="IPR016181">
    <property type="entry name" value="Acyl_CoA_acyltransferase"/>
</dbReference>
<keyword evidence="3" id="KW-1185">Reference proteome</keyword>
<protein>
    <submittedName>
        <fullName evidence="2">Acetyltransferase (GNAT) family protein</fullName>
    </submittedName>
</protein>
<gene>
    <name evidence="2" type="ORF">C8J24_2897</name>
</gene>
<comment type="caution">
    <text evidence="2">The sequence shown here is derived from an EMBL/GenBank/DDBJ whole genome shotgun (WGS) entry which is preliminary data.</text>
</comment>
<organism evidence="2 3">
    <name type="scientific">Sphingomonas aerolata</name>
    <dbReference type="NCBI Taxonomy" id="185951"/>
    <lineage>
        <taxon>Bacteria</taxon>
        <taxon>Pseudomonadati</taxon>
        <taxon>Pseudomonadota</taxon>
        <taxon>Alphaproteobacteria</taxon>
        <taxon>Sphingomonadales</taxon>
        <taxon>Sphingomonadaceae</taxon>
        <taxon>Sphingomonas</taxon>
    </lineage>
</organism>
<dbReference type="Pfam" id="PF13673">
    <property type="entry name" value="Acetyltransf_10"/>
    <property type="match status" value="1"/>
</dbReference>
<proteinExistence type="predicted"/>
<evidence type="ECO:0000259" key="1">
    <source>
        <dbReference type="PROSITE" id="PS51186"/>
    </source>
</evidence>
<feature type="domain" description="N-acetyltransferase" evidence="1">
    <location>
        <begin position="81"/>
        <end position="238"/>
    </location>
</feature>
<dbReference type="CDD" id="cd04301">
    <property type="entry name" value="NAT_SF"/>
    <property type="match status" value="1"/>
</dbReference>
<dbReference type="AlphaFoldDB" id="A0A2T4YMR1"/>
<dbReference type="Gene3D" id="3.40.630.30">
    <property type="match status" value="1"/>
</dbReference>
<accession>A0A2T4YMR1</accession>
<sequence>MDKCPDGYGERRFDTASPRGTVGDADILLVKLICGYRGIPSDRNPYVLSLILSETRWAQRAYESCSHHQGGTVRFLFSALIRLQSNTPNSAKWLNSLRARENHMTTIRLAEPYDLSPLTKFDSFPGNRIAEIVEKRMLVAEMGDVVVGYLAWQRGGCVGQDYVNKLVVNDIYRRRGIARDLIGALNTVLSGRVFISTGTDNDAAVSLLESTGWVAAGQIVGLRPLDEPEAFFHRDLWPAGVPN</sequence>
<keyword evidence="2" id="KW-0808">Transferase</keyword>
<dbReference type="GO" id="GO:0016747">
    <property type="term" value="F:acyltransferase activity, transferring groups other than amino-acyl groups"/>
    <property type="evidence" value="ECO:0007669"/>
    <property type="project" value="InterPro"/>
</dbReference>
<name>A0A2T4YMR1_9SPHN</name>
<dbReference type="SUPFAM" id="SSF55729">
    <property type="entry name" value="Acyl-CoA N-acyltransferases (Nat)"/>
    <property type="match status" value="1"/>
</dbReference>
<dbReference type="Proteomes" id="UP000240996">
    <property type="component" value="Unassembled WGS sequence"/>
</dbReference>
<evidence type="ECO:0000313" key="3">
    <source>
        <dbReference type="Proteomes" id="UP000240996"/>
    </source>
</evidence>
<dbReference type="InterPro" id="IPR000182">
    <property type="entry name" value="GNAT_dom"/>
</dbReference>
<evidence type="ECO:0000313" key="2">
    <source>
        <dbReference type="EMBL" id="PTM44690.1"/>
    </source>
</evidence>